<keyword evidence="1" id="KW-0805">Transcription regulation</keyword>
<dbReference type="InterPro" id="IPR011711">
    <property type="entry name" value="GntR_C"/>
</dbReference>
<proteinExistence type="predicted"/>
<evidence type="ECO:0000259" key="4">
    <source>
        <dbReference type="PROSITE" id="PS50949"/>
    </source>
</evidence>
<organism evidence="5 6">
    <name type="scientific">Wenjunlia vitaminophila</name>
    <name type="common">Streptomyces vitaminophilus</name>
    <dbReference type="NCBI Taxonomy" id="76728"/>
    <lineage>
        <taxon>Bacteria</taxon>
        <taxon>Bacillati</taxon>
        <taxon>Actinomycetota</taxon>
        <taxon>Actinomycetes</taxon>
        <taxon>Kitasatosporales</taxon>
        <taxon>Streptomycetaceae</taxon>
        <taxon>Wenjunlia</taxon>
    </lineage>
</organism>
<gene>
    <name evidence="5" type="ORF">AQ490_12575</name>
</gene>
<dbReference type="OrthoDB" id="7989071at2"/>
<dbReference type="InterPro" id="IPR008920">
    <property type="entry name" value="TF_FadR/GntR_C"/>
</dbReference>
<sequence length="222" mass="24910">MQGRIKRLIIDENLEPGAPLPTEVELVQRLGVSRNSVREALKALQAVGIVEVRHGFGTFVGSMSLEPFVEALTFRTVLGQRQGRQSLLELLELREAVEAGLVRRVVGRIPEDDLTRLRHLVGVMRQDAESPEGHARTDREFHVTLYQALDNPLLSEVLDAFWDALHQVSGDLAQPHRPSETWREHQEILKAVRAGDASRAEDAVRRHFDDIRARLTRTAAAG</sequence>
<dbReference type="Proteomes" id="UP000050867">
    <property type="component" value="Unassembled WGS sequence"/>
</dbReference>
<evidence type="ECO:0000256" key="3">
    <source>
        <dbReference type="ARBA" id="ARBA00023163"/>
    </source>
</evidence>
<dbReference type="PANTHER" id="PTHR43537:SF5">
    <property type="entry name" value="UXU OPERON TRANSCRIPTIONAL REGULATOR"/>
    <property type="match status" value="1"/>
</dbReference>
<dbReference type="AlphaFoldDB" id="A0A0T6LL42"/>
<dbReference type="PANTHER" id="PTHR43537">
    <property type="entry name" value="TRANSCRIPTIONAL REGULATOR, GNTR FAMILY"/>
    <property type="match status" value="1"/>
</dbReference>
<evidence type="ECO:0000313" key="6">
    <source>
        <dbReference type="Proteomes" id="UP000050867"/>
    </source>
</evidence>
<comment type="caution">
    <text evidence="5">The sequence shown here is derived from an EMBL/GenBank/DDBJ whole genome shotgun (WGS) entry which is preliminary data.</text>
</comment>
<dbReference type="Pfam" id="PF00392">
    <property type="entry name" value="GntR"/>
    <property type="match status" value="1"/>
</dbReference>
<keyword evidence="2" id="KW-0238">DNA-binding</keyword>
<dbReference type="SUPFAM" id="SSF48008">
    <property type="entry name" value="GntR ligand-binding domain-like"/>
    <property type="match status" value="1"/>
</dbReference>
<protein>
    <submittedName>
        <fullName evidence="5">GntR family transcriptional regulator</fullName>
    </submittedName>
</protein>
<dbReference type="Gene3D" id="1.10.10.10">
    <property type="entry name" value="Winged helix-like DNA-binding domain superfamily/Winged helix DNA-binding domain"/>
    <property type="match status" value="1"/>
</dbReference>
<dbReference type="PROSITE" id="PS50949">
    <property type="entry name" value="HTH_GNTR"/>
    <property type="match status" value="1"/>
</dbReference>
<dbReference type="eggNOG" id="COG2186">
    <property type="taxonomic scope" value="Bacteria"/>
</dbReference>
<reference evidence="5 6" key="1">
    <citation type="submission" date="2015-10" db="EMBL/GenBank/DDBJ databases">
        <title>Draft genome sequence of pyrrolomycin-producing Streptomyces vitaminophilus.</title>
        <authorList>
            <person name="Graham D.E."/>
            <person name="Mahan K.M."/>
            <person name="Klingeman D.M."/>
            <person name="Hettich R.L."/>
            <person name="Parry R.J."/>
        </authorList>
    </citation>
    <scope>NUCLEOTIDE SEQUENCE [LARGE SCALE GENOMIC DNA]</scope>
    <source>
        <strain evidence="5 6">ATCC 31673</strain>
    </source>
</reference>
<dbReference type="InterPro" id="IPR036388">
    <property type="entry name" value="WH-like_DNA-bd_sf"/>
</dbReference>
<dbReference type="EMBL" id="LLZU01000039">
    <property type="protein sequence ID" value="KRV46778.1"/>
    <property type="molecule type" value="Genomic_DNA"/>
</dbReference>
<dbReference type="SMART" id="SM00345">
    <property type="entry name" value="HTH_GNTR"/>
    <property type="match status" value="1"/>
</dbReference>
<dbReference type="GO" id="GO:0003677">
    <property type="term" value="F:DNA binding"/>
    <property type="evidence" value="ECO:0007669"/>
    <property type="project" value="UniProtKB-KW"/>
</dbReference>
<dbReference type="SUPFAM" id="SSF46785">
    <property type="entry name" value="Winged helix' DNA-binding domain"/>
    <property type="match status" value="1"/>
</dbReference>
<dbReference type="SMART" id="SM00895">
    <property type="entry name" value="FCD"/>
    <property type="match status" value="1"/>
</dbReference>
<feature type="domain" description="HTH gntR-type" evidence="4">
    <location>
        <begin position="1"/>
        <end position="63"/>
    </location>
</feature>
<evidence type="ECO:0000256" key="1">
    <source>
        <dbReference type="ARBA" id="ARBA00023015"/>
    </source>
</evidence>
<dbReference type="STRING" id="76728.AQ490_12575"/>
<name>A0A0T6LL42_WENVI</name>
<keyword evidence="6" id="KW-1185">Reference proteome</keyword>
<dbReference type="PRINTS" id="PR00035">
    <property type="entry name" value="HTHGNTR"/>
</dbReference>
<dbReference type="InterPro" id="IPR036390">
    <property type="entry name" value="WH_DNA-bd_sf"/>
</dbReference>
<keyword evidence="3" id="KW-0804">Transcription</keyword>
<evidence type="ECO:0000313" key="5">
    <source>
        <dbReference type="EMBL" id="KRV46778.1"/>
    </source>
</evidence>
<dbReference type="GO" id="GO:0003700">
    <property type="term" value="F:DNA-binding transcription factor activity"/>
    <property type="evidence" value="ECO:0007669"/>
    <property type="project" value="InterPro"/>
</dbReference>
<dbReference type="Pfam" id="PF07729">
    <property type="entry name" value="FCD"/>
    <property type="match status" value="1"/>
</dbReference>
<dbReference type="CDD" id="cd07377">
    <property type="entry name" value="WHTH_GntR"/>
    <property type="match status" value="1"/>
</dbReference>
<dbReference type="InterPro" id="IPR000524">
    <property type="entry name" value="Tscrpt_reg_HTH_GntR"/>
</dbReference>
<dbReference type="Gene3D" id="1.20.120.530">
    <property type="entry name" value="GntR ligand-binding domain-like"/>
    <property type="match status" value="1"/>
</dbReference>
<evidence type="ECO:0000256" key="2">
    <source>
        <dbReference type="ARBA" id="ARBA00023125"/>
    </source>
</evidence>
<accession>A0A0T6LL42</accession>